<dbReference type="InterPro" id="IPR011042">
    <property type="entry name" value="6-blade_b-propeller_TolB-like"/>
</dbReference>
<organism evidence="1 2">
    <name type="scientific">Flagellimonas olearia</name>
    <dbReference type="NCBI Taxonomy" id="552546"/>
    <lineage>
        <taxon>Bacteria</taxon>
        <taxon>Pseudomonadati</taxon>
        <taxon>Bacteroidota</taxon>
        <taxon>Flavobacteriia</taxon>
        <taxon>Flavobacteriales</taxon>
        <taxon>Flavobacteriaceae</taxon>
        <taxon>Flagellimonas</taxon>
    </lineage>
</organism>
<dbReference type="SUPFAM" id="SSF82171">
    <property type="entry name" value="DPP6 N-terminal domain-like"/>
    <property type="match status" value="1"/>
</dbReference>
<dbReference type="Gene3D" id="2.120.10.30">
    <property type="entry name" value="TolB, C-terminal domain"/>
    <property type="match status" value="1"/>
</dbReference>
<evidence type="ECO:0000313" key="1">
    <source>
        <dbReference type="EMBL" id="KAB7530355.1"/>
    </source>
</evidence>
<dbReference type="EMBL" id="WELG01000001">
    <property type="protein sequence ID" value="KAB7530355.1"/>
    <property type="molecule type" value="Genomic_DNA"/>
</dbReference>
<dbReference type="InterPro" id="IPR011659">
    <property type="entry name" value="WD40"/>
</dbReference>
<proteinExistence type="predicted"/>
<comment type="caution">
    <text evidence="1">The sequence shown here is derived from an EMBL/GenBank/DDBJ whole genome shotgun (WGS) entry which is preliminary data.</text>
</comment>
<evidence type="ECO:0000313" key="2">
    <source>
        <dbReference type="Proteomes" id="UP000429785"/>
    </source>
</evidence>
<dbReference type="Pfam" id="PF07676">
    <property type="entry name" value="PD40"/>
    <property type="match status" value="5"/>
</dbReference>
<dbReference type="AlphaFoldDB" id="A0A6I1E397"/>
<sequence length="289" mass="33278">MNFTQALLPVLLLVLFTSCKENSKSRIHYPQPLPKELPQTYLKDVVSKEGLDFNALFSPDGKTFYFSRSVKKKYLIMETSWNGGSWSEPKISSLFDTIYSNTDPFFDQDGSLYFISNRPRTTNDTIDDYDIYKMENGKSGLRPARPIVEINSDSIEYYVSVAKNGNIYFASYINGNLDLYKSEKVGATYEKPVFLNALNSEFEEHDPYIAPDESYIIFTSTRKGGFGEADLYFSKNNDGHWTAPINLGKDINTATYDYCPYITPDSKFFFYSSELDVKWMSTDFLKKYR</sequence>
<name>A0A6I1E397_9FLAO</name>
<gene>
    <name evidence="1" type="ORF">F8C76_02270</name>
</gene>
<reference evidence="1 2" key="1">
    <citation type="submission" date="2019-10" db="EMBL/GenBank/DDBJ databases">
        <title>Muricauda olearia CL-SS4 JCM15563 genome.</title>
        <authorList>
            <person name="Liu L."/>
        </authorList>
    </citation>
    <scope>NUCLEOTIDE SEQUENCE [LARGE SCALE GENOMIC DNA]</scope>
    <source>
        <strain evidence="1 2">CL-SS4</strain>
    </source>
</reference>
<accession>A0A6I1E397</accession>
<dbReference type="OrthoDB" id="9809364at2"/>
<dbReference type="Proteomes" id="UP000429785">
    <property type="component" value="Unassembled WGS sequence"/>
</dbReference>
<protein>
    <submittedName>
        <fullName evidence="1">Uncharacterized protein</fullName>
    </submittedName>
</protein>